<dbReference type="RefSeq" id="WP_367877715.1">
    <property type="nucleotide sequence ID" value="NZ_JBFNXX010000006.1"/>
</dbReference>
<feature type="DNA-binding region" description="OmpR/PhoB-type" evidence="2">
    <location>
        <begin position="18"/>
        <end position="115"/>
    </location>
</feature>
<feature type="domain" description="OmpR/PhoB-type" evidence="3">
    <location>
        <begin position="18"/>
        <end position="115"/>
    </location>
</feature>
<evidence type="ECO:0000313" key="5">
    <source>
        <dbReference type="Proteomes" id="UP001556098"/>
    </source>
</evidence>
<dbReference type="InterPro" id="IPR001867">
    <property type="entry name" value="OmpR/PhoB-type_DNA-bd"/>
</dbReference>
<protein>
    <submittedName>
        <fullName evidence="4">Winged helix-turn-helix domain-containing protein</fullName>
    </submittedName>
</protein>
<dbReference type="Gene3D" id="3.40.50.10070">
    <property type="entry name" value="TolB, N-terminal domain"/>
    <property type="match status" value="1"/>
</dbReference>
<dbReference type="EMBL" id="JBFNXX010000006">
    <property type="protein sequence ID" value="MEW9920015.1"/>
    <property type="molecule type" value="Genomic_DNA"/>
</dbReference>
<dbReference type="Gene3D" id="1.25.40.10">
    <property type="entry name" value="Tetratricopeptide repeat domain"/>
    <property type="match status" value="1"/>
</dbReference>
<dbReference type="InterPro" id="IPR016032">
    <property type="entry name" value="Sig_transdc_resp-reg_C-effctor"/>
</dbReference>
<proteinExistence type="predicted"/>
<dbReference type="Pfam" id="PF00486">
    <property type="entry name" value="Trans_reg_C"/>
    <property type="match status" value="1"/>
</dbReference>
<comment type="caution">
    <text evidence="4">The sequence shown here is derived from an EMBL/GenBank/DDBJ whole genome shotgun (WGS) entry which is preliminary data.</text>
</comment>
<gene>
    <name evidence="4" type="ORF">AB2B41_10390</name>
</gene>
<reference evidence="4 5" key="1">
    <citation type="submission" date="2024-07" db="EMBL/GenBank/DDBJ databases">
        <title>Marimonas sp.nov., isolated from tidal-flat sediment.</title>
        <authorList>
            <person name="Jayan J.N."/>
            <person name="Lee S.S."/>
        </authorList>
    </citation>
    <scope>NUCLEOTIDE SEQUENCE [LARGE SCALE GENOMIC DNA]</scope>
    <source>
        <strain evidence="4 5">MJW-29</strain>
    </source>
</reference>
<evidence type="ECO:0000256" key="2">
    <source>
        <dbReference type="PROSITE-ProRule" id="PRU01091"/>
    </source>
</evidence>
<keyword evidence="5" id="KW-1185">Reference proteome</keyword>
<keyword evidence="1 2" id="KW-0238">DNA-binding</keyword>
<evidence type="ECO:0000313" key="4">
    <source>
        <dbReference type="EMBL" id="MEW9920015.1"/>
    </source>
</evidence>
<evidence type="ECO:0000256" key="1">
    <source>
        <dbReference type="ARBA" id="ARBA00023125"/>
    </source>
</evidence>
<accession>A0ABV3RM31</accession>
<sequence length="522" mass="58303">MSEGELSRSRPEIATKSHQTLSLGEFRFDAALPELTNASGVPVDLRSQSLEVLRLLADNAGQVVSKDSLIETIWGDTFVTDDSLVQCISNIRRAIEDRDHKVIQTLPRRGYRLNPGRATPHLPALALPSLAGRHAIAVIPFSSLSEDREQDFFAEGLSEDLIARLSMVRALTVLAVPSRYAFGGDFTRAENAGTDFEPEFLIKGAVRRAGDIVRVTVQLVSNSNGTIVFSRRYDRRIDDIFEIQDDLVGEIIAETQVALTEGEAAHLAFRRTRSVEAWEYFHQGVLEHIKFGPDSIPAARRMYRKALDIDPDYYDAMVADGWALWVEARSSYDVSQLDAQRECRTLVDTLISRWPDLPDTIHLDAVLLMMEGDHEAAEARADQGRKAGRCYLWGYAIVHIYGGSVQKAAELFRESINNSLVLNNDALYCYTQCLTLLGEYEQAIILAKEYRLHVPATVYGYTLLATAQAMAGQTAVAAETVAALRRAHPRFTLTMFRRHEPYRDPETLNRIVALLQTAGVPH</sequence>
<dbReference type="SUPFAM" id="SSF46894">
    <property type="entry name" value="C-terminal effector domain of the bipartite response regulators"/>
    <property type="match status" value="1"/>
</dbReference>
<dbReference type="Proteomes" id="UP001556098">
    <property type="component" value="Unassembled WGS sequence"/>
</dbReference>
<dbReference type="Gene3D" id="1.10.10.10">
    <property type="entry name" value="Winged helix-like DNA-binding domain superfamily/Winged helix DNA-binding domain"/>
    <property type="match status" value="1"/>
</dbReference>
<name>A0ABV3RM31_9RHOB</name>
<dbReference type="SMART" id="SM00862">
    <property type="entry name" value="Trans_reg_C"/>
    <property type="match status" value="1"/>
</dbReference>
<dbReference type="PROSITE" id="PS51755">
    <property type="entry name" value="OMPR_PHOB"/>
    <property type="match status" value="1"/>
</dbReference>
<dbReference type="SUPFAM" id="SSF48452">
    <property type="entry name" value="TPR-like"/>
    <property type="match status" value="2"/>
</dbReference>
<dbReference type="CDD" id="cd00383">
    <property type="entry name" value="trans_reg_C"/>
    <property type="match status" value="1"/>
</dbReference>
<dbReference type="InterPro" id="IPR036388">
    <property type="entry name" value="WH-like_DNA-bd_sf"/>
</dbReference>
<organism evidence="4 5">
    <name type="scientific">Sulfitobacter sediminis</name>
    <dbReference type="NCBI Taxonomy" id="3234186"/>
    <lineage>
        <taxon>Bacteria</taxon>
        <taxon>Pseudomonadati</taxon>
        <taxon>Pseudomonadota</taxon>
        <taxon>Alphaproteobacteria</taxon>
        <taxon>Rhodobacterales</taxon>
        <taxon>Roseobacteraceae</taxon>
        <taxon>Sulfitobacter</taxon>
    </lineage>
</organism>
<dbReference type="InterPro" id="IPR011990">
    <property type="entry name" value="TPR-like_helical_dom_sf"/>
</dbReference>
<evidence type="ECO:0000259" key="3">
    <source>
        <dbReference type="PROSITE" id="PS51755"/>
    </source>
</evidence>